<dbReference type="OrthoDB" id="1920481at2759"/>
<dbReference type="PANTHER" id="PTHR37248:SF1">
    <property type="entry name" value="TRANSLATION INITIATION FACTOR"/>
    <property type="match status" value="1"/>
</dbReference>
<organism evidence="2">
    <name type="scientific">Setaria italica</name>
    <name type="common">Foxtail millet</name>
    <name type="synonym">Panicum italicum</name>
    <dbReference type="NCBI Taxonomy" id="4555"/>
    <lineage>
        <taxon>Eukaryota</taxon>
        <taxon>Viridiplantae</taxon>
        <taxon>Streptophyta</taxon>
        <taxon>Embryophyta</taxon>
        <taxon>Tracheophyta</taxon>
        <taxon>Spermatophyta</taxon>
        <taxon>Magnoliopsida</taxon>
        <taxon>Liliopsida</taxon>
        <taxon>Poales</taxon>
        <taxon>Poaceae</taxon>
        <taxon>PACMAD clade</taxon>
        <taxon>Panicoideae</taxon>
        <taxon>Panicodae</taxon>
        <taxon>Paniceae</taxon>
        <taxon>Cenchrinae</taxon>
        <taxon>Setaria</taxon>
    </lineage>
</organism>
<reference evidence="2" key="1">
    <citation type="journal article" date="2012" name="Nat. Biotechnol.">
        <title>Reference genome sequence of the model plant Setaria.</title>
        <authorList>
            <person name="Bennetzen J.L."/>
            <person name="Schmutz J."/>
            <person name="Wang H."/>
            <person name="Percifield R."/>
            <person name="Hawkins J."/>
            <person name="Pontaroli A.C."/>
            <person name="Estep M."/>
            <person name="Feng L."/>
            <person name="Vaughn J.N."/>
            <person name="Grimwood J."/>
            <person name="Jenkins J."/>
            <person name="Barry K."/>
            <person name="Lindquist E."/>
            <person name="Hellsten U."/>
            <person name="Deshpande S."/>
            <person name="Wang X."/>
            <person name="Wu X."/>
            <person name="Mitros T."/>
            <person name="Triplett J."/>
            <person name="Yang X."/>
            <person name="Ye C.Y."/>
            <person name="Mauro-Herrera M."/>
            <person name="Wang L."/>
            <person name="Li P."/>
            <person name="Sharma M."/>
            <person name="Sharma R."/>
            <person name="Ronald P.C."/>
            <person name="Panaud O."/>
            <person name="Kellogg E.A."/>
            <person name="Brutnell T.P."/>
            <person name="Doust A.N."/>
            <person name="Tuskan G.A."/>
            <person name="Rokhsar D."/>
            <person name="Devos K.M."/>
        </authorList>
    </citation>
    <scope>NUCLEOTIDE SEQUENCE [LARGE SCALE GENOMIC DNA]</scope>
    <source>
        <strain evidence="2">Yugu1</strain>
    </source>
</reference>
<feature type="compositionally biased region" description="Low complexity" evidence="1">
    <location>
        <begin position="43"/>
        <end position="53"/>
    </location>
</feature>
<evidence type="ECO:0000313" key="2">
    <source>
        <dbReference type="EMBL" id="RCV08754.1"/>
    </source>
</evidence>
<sequence>MGGGRAKRAARVRAREPRRRHSSPTSACPLPPFENFPLSRVSLLPPNLHPHPLASRDPALGGADAMPPRRRRRAPPSKPQPQPQPDAQEPPGDDAPLEERLAWNSQQESERRITAIKAIKDAEAGNIRSQMQLVRSYFSKEQLEANALEYFKENLPNLSIVPNEKYDVPELKWNDGDKCILGDFIDDKILQASIASLPTAGGLQFPGDSVGKDFYRRTSSFSDFAWSELPDGQMAGTSDAFQTPGAVSNRLSFGMTPKTVRLPKNGEMLLSVHGSPLGVYKEENLAAIQESGNGNEDAPC</sequence>
<dbReference type="PANTHER" id="PTHR37248">
    <property type="entry name" value="TRANSLATION INITIATION FACTOR"/>
    <property type="match status" value="1"/>
</dbReference>
<reference evidence="2" key="2">
    <citation type="submission" date="2015-07" db="EMBL/GenBank/DDBJ databases">
        <authorList>
            <person name="Noorani M."/>
        </authorList>
    </citation>
    <scope>NUCLEOTIDE SEQUENCE</scope>
    <source>
        <strain evidence="2">Yugu1</strain>
    </source>
</reference>
<evidence type="ECO:0000256" key="1">
    <source>
        <dbReference type="SAM" id="MobiDB-lite"/>
    </source>
</evidence>
<feature type="compositionally biased region" description="Basic residues" evidence="1">
    <location>
        <begin position="1"/>
        <end position="22"/>
    </location>
</feature>
<gene>
    <name evidence="2" type="ORF">SETIT_1G351700v2</name>
</gene>
<accession>A0A368PTC2</accession>
<name>A0A368PTC2_SETIT</name>
<dbReference type="AlphaFoldDB" id="A0A368PTC2"/>
<proteinExistence type="predicted"/>
<dbReference type="EMBL" id="CM003528">
    <property type="protein sequence ID" value="RCV08754.1"/>
    <property type="molecule type" value="Genomic_DNA"/>
</dbReference>
<protein>
    <submittedName>
        <fullName evidence="2">Uncharacterized protein</fullName>
    </submittedName>
</protein>
<feature type="region of interest" description="Disordered" evidence="1">
    <location>
        <begin position="1"/>
        <end position="97"/>
    </location>
</feature>
<dbReference type="STRING" id="4555.A0A368PTC2"/>